<dbReference type="Proteomes" id="UP000245998">
    <property type="component" value="Unassembled WGS sequence"/>
</dbReference>
<feature type="transmembrane region" description="Helical" evidence="1">
    <location>
        <begin position="301"/>
        <end position="322"/>
    </location>
</feature>
<dbReference type="AlphaFoldDB" id="A0A2U1JX15"/>
<feature type="transmembrane region" description="Helical" evidence="1">
    <location>
        <begin position="334"/>
        <end position="354"/>
    </location>
</feature>
<organism evidence="2 3">
    <name type="scientific">Pueribacillus theae</name>
    <dbReference type="NCBI Taxonomy" id="2171751"/>
    <lineage>
        <taxon>Bacteria</taxon>
        <taxon>Bacillati</taxon>
        <taxon>Bacillota</taxon>
        <taxon>Bacilli</taxon>
        <taxon>Bacillales</taxon>
        <taxon>Bacillaceae</taxon>
        <taxon>Pueribacillus</taxon>
    </lineage>
</organism>
<name>A0A2U1JX15_9BACI</name>
<protein>
    <submittedName>
        <fullName evidence="2">Uncharacterized protein</fullName>
    </submittedName>
</protein>
<evidence type="ECO:0000313" key="2">
    <source>
        <dbReference type="EMBL" id="PWA09756.1"/>
    </source>
</evidence>
<dbReference type="OrthoDB" id="2060782at2"/>
<dbReference type="RefSeq" id="WP_116555219.1">
    <property type="nucleotide sequence ID" value="NZ_QCZG01000026.1"/>
</dbReference>
<sequence length="420" mass="48547">MKIILLECKKAVMSPIILALLLLFTAWNIFQIYDHSKLKEGLDVANELAKKYGVTFSDESLAKLEEDLKAELADLNAITEKIDSRTFESAFDFFNQLKFEDQERYSKNELHSFYETYVKEMYADMATSMDADYASFDMKRMGEDEISRFGLTGAAAETLRKEYAQFADRFEALQANNEHKQWFFAGKQYGMHSLLFRTMFRSIVIETMILVVLATAFITNYEFENRTQLVTYATRRGRRFMLDKLVASLIATSGITIFLLVVTLSTYFSFFDYSHLWKTAISSGFNWEFNFPYVSWWNLSFLNYLVLGILLFYVCMLLFSAFTFALSVLIKNSYFTFILFAGIFIMLFIVQSFLPTSSNVMLMAGFNLSTLVLNPHQWWMGSSGLTMFKYHELLTVGAWAVIFAILCVLALKKFAKQDIS</sequence>
<reference evidence="2 3" key="1">
    <citation type="submission" date="2018-04" db="EMBL/GenBank/DDBJ databases">
        <title>Camelliibacillus theae gen. nov., sp. nov., isolated from Pu'er tea.</title>
        <authorList>
            <person name="Niu L."/>
        </authorList>
    </citation>
    <scope>NUCLEOTIDE SEQUENCE [LARGE SCALE GENOMIC DNA]</scope>
    <source>
        <strain evidence="2 3">T8</strain>
    </source>
</reference>
<keyword evidence="1" id="KW-1133">Transmembrane helix</keyword>
<keyword evidence="1" id="KW-0812">Transmembrane</keyword>
<feature type="transmembrane region" description="Helical" evidence="1">
    <location>
        <begin position="245"/>
        <end position="268"/>
    </location>
</feature>
<proteinExistence type="predicted"/>
<feature type="transmembrane region" description="Helical" evidence="1">
    <location>
        <begin position="393"/>
        <end position="411"/>
    </location>
</feature>
<feature type="transmembrane region" description="Helical" evidence="1">
    <location>
        <begin position="12"/>
        <end position="33"/>
    </location>
</feature>
<accession>A0A2U1JX15</accession>
<keyword evidence="3" id="KW-1185">Reference proteome</keyword>
<feature type="transmembrane region" description="Helical" evidence="1">
    <location>
        <begin position="199"/>
        <end position="218"/>
    </location>
</feature>
<evidence type="ECO:0000313" key="3">
    <source>
        <dbReference type="Proteomes" id="UP000245998"/>
    </source>
</evidence>
<evidence type="ECO:0000256" key="1">
    <source>
        <dbReference type="SAM" id="Phobius"/>
    </source>
</evidence>
<comment type="caution">
    <text evidence="2">The sequence shown here is derived from an EMBL/GenBank/DDBJ whole genome shotgun (WGS) entry which is preliminary data.</text>
</comment>
<gene>
    <name evidence="2" type="ORF">DCC39_12390</name>
</gene>
<dbReference type="EMBL" id="QCZG01000026">
    <property type="protein sequence ID" value="PWA09756.1"/>
    <property type="molecule type" value="Genomic_DNA"/>
</dbReference>
<keyword evidence="1" id="KW-0472">Membrane</keyword>